<evidence type="ECO:0000313" key="3">
    <source>
        <dbReference type="Proteomes" id="UP001176891"/>
    </source>
</evidence>
<keyword evidence="3" id="KW-1185">Reference proteome</keyword>
<gene>
    <name evidence="2" type="ORF">Q4Q39_01640</name>
</gene>
<dbReference type="Gene3D" id="2.40.70.10">
    <property type="entry name" value="Acid Proteases"/>
    <property type="match status" value="1"/>
</dbReference>
<dbReference type="EMBL" id="JAUOEM010000001">
    <property type="protein sequence ID" value="MDO5986095.1"/>
    <property type="molecule type" value="Genomic_DNA"/>
</dbReference>
<dbReference type="Proteomes" id="UP001176891">
    <property type="component" value="Unassembled WGS sequence"/>
</dbReference>
<protein>
    <submittedName>
        <fullName evidence="2">PDZ domain-containing protein</fullName>
    </submittedName>
</protein>
<dbReference type="PROSITE" id="PS50106">
    <property type="entry name" value="PDZ"/>
    <property type="match status" value="1"/>
</dbReference>
<dbReference type="InterPro" id="IPR001478">
    <property type="entry name" value="PDZ"/>
</dbReference>
<feature type="domain" description="PDZ" evidence="1">
    <location>
        <begin position="338"/>
        <end position="438"/>
    </location>
</feature>
<dbReference type="RefSeq" id="WP_303280619.1">
    <property type="nucleotide sequence ID" value="NZ_BAABCZ010000016.1"/>
</dbReference>
<proteinExistence type="predicted"/>
<evidence type="ECO:0000313" key="2">
    <source>
        <dbReference type="EMBL" id="MDO5986095.1"/>
    </source>
</evidence>
<accession>A0ABT8WXM6</accession>
<reference evidence="2" key="1">
    <citation type="submission" date="2023-07" db="EMBL/GenBank/DDBJ databases">
        <title>Two novel species in the genus Flavivirga.</title>
        <authorList>
            <person name="Kwon K."/>
        </authorList>
    </citation>
    <scope>NUCLEOTIDE SEQUENCE</scope>
    <source>
        <strain evidence="2">KACC 14157</strain>
    </source>
</reference>
<dbReference type="SMART" id="SM00228">
    <property type="entry name" value="PDZ"/>
    <property type="match status" value="1"/>
</dbReference>
<evidence type="ECO:0000259" key="1">
    <source>
        <dbReference type="PROSITE" id="PS50106"/>
    </source>
</evidence>
<dbReference type="Pfam" id="PF17820">
    <property type="entry name" value="PDZ_6"/>
    <property type="match status" value="1"/>
</dbReference>
<name>A0ABT8WXM6_9FLAO</name>
<dbReference type="Gene3D" id="2.30.42.10">
    <property type="match status" value="1"/>
</dbReference>
<sequence>MKIAFFSIKKPINLILIIFCFTNLSFSQNKFTIENKKQSDKINFKLINNLIIIPVEVNGVNLSFLLDTGVSKPIIFNFLNVSDTLKIKDTETIFLRGLGNGESVEALKSKNNIFKIGDAIKLSQDLYAVYDSNLNFAPRLGFPVHGIIGFDLFKDLIVEINYSKKILKLTTPEAYTYKKCKKCERLNLEFYNNKPYINAQVIMNREMIPIKLLIDSGGSDALWLFEDDSLGIRSSNKFFYDFLGHGLSGSVYGKRSKVRNLLLKSFMLDKVNVSFPDSTYILHARKHKNRNGSLSGNILKRFNVIFDYRRAIITLTKNRYFNEKFQYNKSGIELSHDGYRLVREKDGASQNKDDKYGNSQNQGTKIIIDTKYKLSLKPAYVVVELRKDSPAEKAGLLIGDVILSINNKDTYQFKLQELIHKFYEDSGKRIKLKVERHGIILTVDFKLEDVFQ</sequence>
<comment type="caution">
    <text evidence="2">The sequence shown here is derived from an EMBL/GenBank/DDBJ whole genome shotgun (WGS) entry which is preliminary data.</text>
</comment>
<dbReference type="InterPro" id="IPR021109">
    <property type="entry name" value="Peptidase_aspartic_dom_sf"/>
</dbReference>
<dbReference type="SUPFAM" id="SSF50156">
    <property type="entry name" value="PDZ domain-like"/>
    <property type="match status" value="1"/>
</dbReference>
<dbReference type="InterPro" id="IPR036034">
    <property type="entry name" value="PDZ_sf"/>
</dbReference>
<organism evidence="2 3">
    <name type="scientific">Flavivirga amylovorans</name>
    <dbReference type="NCBI Taxonomy" id="870486"/>
    <lineage>
        <taxon>Bacteria</taxon>
        <taxon>Pseudomonadati</taxon>
        <taxon>Bacteroidota</taxon>
        <taxon>Flavobacteriia</taxon>
        <taxon>Flavobacteriales</taxon>
        <taxon>Flavobacteriaceae</taxon>
        <taxon>Flavivirga</taxon>
    </lineage>
</organism>
<dbReference type="InterPro" id="IPR041489">
    <property type="entry name" value="PDZ_6"/>
</dbReference>